<dbReference type="AlphaFoldDB" id="A0A8B7PKN5"/>
<organism evidence="2 3">
    <name type="scientific">Hyalella azteca</name>
    <name type="common">Amphipod</name>
    <dbReference type="NCBI Taxonomy" id="294128"/>
    <lineage>
        <taxon>Eukaryota</taxon>
        <taxon>Metazoa</taxon>
        <taxon>Ecdysozoa</taxon>
        <taxon>Arthropoda</taxon>
        <taxon>Crustacea</taxon>
        <taxon>Multicrustacea</taxon>
        <taxon>Malacostraca</taxon>
        <taxon>Eumalacostraca</taxon>
        <taxon>Peracarida</taxon>
        <taxon>Amphipoda</taxon>
        <taxon>Senticaudata</taxon>
        <taxon>Talitrida</taxon>
        <taxon>Talitroidea</taxon>
        <taxon>Hyalellidae</taxon>
        <taxon>Hyalella</taxon>
    </lineage>
</organism>
<dbReference type="CDD" id="cd00037">
    <property type="entry name" value="CLECT"/>
    <property type="match status" value="1"/>
</dbReference>
<dbReference type="RefSeq" id="XP_018026560.1">
    <property type="nucleotide sequence ID" value="XM_018171071.2"/>
</dbReference>
<evidence type="ECO:0000256" key="1">
    <source>
        <dbReference type="SAM" id="SignalP"/>
    </source>
</evidence>
<reference evidence="3" key="1">
    <citation type="submission" date="2025-08" db="UniProtKB">
        <authorList>
            <consortium name="RefSeq"/>
        </authorList>
    </citation>
    <scope>IDENTIFICATION</scope>
    <source>
        <tissue evidence="3">Whole organism</tissue>
    </source>
</reference>
<feature type="signal peptide" evidence="1">
    <location>
        <begin position="1"/>
        <end position="15"/>
    </location>
</feature>
<keyword evidence="2" id="KW-1185">Reference proteome</keyword>
<proteinExistence type="predicted"/>
<sequence length="261" mass="28321">MHFLLLFVTLGGVLGGLTDPRTQYSAFRDMRLQTSYVVDYKQTPTLCQCVTSCRTSATCYGVAYGPMYATSATLATGTSGVCHIATQPQVPSGLVNYTGYTALIRGRVDSGCDEILGYEKFGAAGCIWLSDVTLDRDSGQAACQARGGNLAVLDTTDKYDAVANRLLAIQPKPGHHWVDAYYTFNSRWLALATNDICDRTLGPGTASFHGGRSCHHEQRHELYASQPVGLSQVQLRVPDARQVVTQILVLLHLLIGVLTEL</sequence>
<dbReference type="KEGG" id="hazt:108681984"/>
<evidence type="ECO:0000313" key="3">
    <source>
        <dbReference type="RefSeq" id="XP_018026560.1"/>
    </source>
</evidence>
<keyword evidence="1" id="KW-0732">Signal</keyword>
<dbReference type="InterPro" id="IPR016187">
    <property type="entry name" value="CTDL_fold"/>
</dbReference>
<dbReference type="Gene3D" id="3.10.100.10">
    <property type="entry name" value="Mannose-Binding Protein A, subunit A"/>
    <property type="match status" value="1"/>
</dbReference>
<gene>
    <name evidence="3" type="primary">LOC108681984</name>
</gene>
<dbReference type="OrthoDB" id="6398280at2759"/>
<feature type="chain" id="PRO_5034042363" evidence="1">
    <location>
        <begin position="16"/>
        <end position="261"/>
    </location>
</feature>
<protein>
    <submittedName>
        <fullName evidence="3">Uncharacterized protein LOC108681984</fullName>
    </submittedName>
</protein>
<accession>A0A8B7PKN5</accession>
<dbReference type="Proteomes" id="UP000694843">
    <property type="component" value="Unplaced"/>
</dbReference>
<dbReference type="InterPro" id="IPR016186">
    <property type="entry name" value="C-type_lectin-like/link_sf"/>
</dbReference>
<dbReference type="GeneID" id="108681984"/>
<name>A0A8B7PKN5_HYAAZ</name>
<dbReference type="SUPFAM" id="SSF56436">
    <property type="entry name" value="C-type lectin-like"/>
    <property type="match status" value="1"/>
</dbReference>
<evidence type="ECO:0000313" key="2">
    <source>
        <dbReference type="Proteomes" id="UP000694843"/>
    </source>
</evidence>